<keyword evidence="3" id="KW-0489">Methyltransferase</keyword>
<comment type="caution">
    <text evidence="10">The sequence shown here is derived from an EMBL/GenBank/DDBJ whole genome shotgun (WGS) entry which is preliminary data.</text>
</comment>
<dbReference type="EMBL" id="LLXU01000058">
    <property type="protein sequence ID" value="KRG46056.1"/>
    <property type="molecule type" value="Genomic_DNA"/>
</dbReference>
<dbReference type="EC" id="2.1.1.72" evidence="2"/>
<dbReference type="Gene3D" id="3.40.50.150">
    <property type="entry name" value="Vaccinia Virus protein VP39"/>
    <property type="match status" value="2"/>
</dbReference>
<evidence type="ECO:0000256" key="4">
    <source>
        <dbReference type="ARBA" id="ARBA00022679"/>
    </source>
</evidence>
<dbReference type="GO" id="GO:0009307">
    <property type="term" value="P:DNA restriction-modification system"/>
    <property type="evidence" value="ECO:0007669"/>
    <property type="project" value="UniProtKB-KW"/>
</dbReference>
<feature type="compositionally biased region" description="Acidic residues" evidence="8">
    <location>
        <begin position="476"/>
        <end position="490"/>
    </location>
</feature>
<keyword evidence="11" id="KW-1185">Reference proteome</keyword>
<keyword evidence="6" id="KW-0680">Restriction system</keyword>
<evidence type="ECO:0000313" key="10">
    <source>
        <dbReference type="EMBL" id="KRG46056.1"/>
    </source>
</evidence>
<dbReference type="OrthoDB" id="9782445at2"/>
<evidence type="ECO:0000256" key="7">
    <source>
        <dbReference type="ARBA" id="ARBA00047942"/>
    </source>
</evidence>
<protein>
    <recommendedName>
        <fullName evidence="2">site-specific DNA-methyltransferase (adenine-specific)</fullName>
        <ecNumber evidence="2">2.1.1.72</ecNumber>
    </recommendedName>
</protein>
<dbReference type="GO" id="GO:0009007">
    <property type="term" value="F:site-specific DNA-methyltransferase (adenine-specific) activity"/>
    <property type="evidence" value="ECO:0007669"/>
    <property type="project" value="UniProtKB-EC"/>
</dbReference>
<evidence type="ECO:0000259" key="9">
    <source>
        <dbReference type="Pfam" id="PF07669"/>
    </source>
</evidence>
<accession>A0A0R0AYX1</accession>
<dbReference type="Proteomes" id="UP000051802">
    <property type="component" value="Unassembled WGS sequence"/>
</dbReference>
<reference evidence="10 11" key="1">
    <citation type="submission" date="2015-10" db="EMBL/GenBank/DDBJ databases">
        <title>Genome sequencing and analysis of members of genus Stenotrophomonas.</title>
        <authorList>
            <person name="Patil P.P."/>
            <person name="Midha S."/>
            <person name="Patil P.B."/>
        </authorList>
    </citation>
    <scope>NUCLEOTIDE SEQUENCE [LARGE SCALE GENOMIC DNA]</scope>
    <source>
        <strain evidence="10 11">JCM 16536</strain>
    </source>
</reference>
<keyword evidence="4" id="KW-0808">Transferase</keyword>
<evidence type="ECO:0000256" key="8">
    <source>
        <dbReference type="SAM" id="MobiDB-lite"/>
    </source>
</evidence>
<dbReference type="Pfam" id="PF07669">
    <property type="entry name" value="Eco57I"/>
    <property type="match status" value="1"/>
</dbReference>
<feature type="region of interest" description="Disordered" evidence="8">
    <location>
        <begin position="473"/>
        <end position="504"/>
    </location>
</feature>
<dbReference type="InterPro" id="IPR011639">
    <property type="entry name" value="MethylTrfase_TaqI-like_dom"/>
</dbReference>
<gene>
    <name evidence="10" type="ORF">ARC20_06555</name>
</gene>
<dbReference type="PRINTS" id="PR00507">
    <property type="entry name" value="N12N6MTFRASE"/>
</dbReference>
<dbReference type="STRING" id="676599.ARC20_06555"/>
<dbReference type="RefSeq" id="WP_057645509.1">
    <property type="nucleotide sequence ID" value="NZ_LLXU01000058.1"/>
</dbReference>
<keyword evidence="5" id="KW-0949">S-adenosyl-L-methionine</keyword>
<dbReference type="PANTHER" id="PTHR33841:SF5">
    <property type="entry name" value="DNA METHYLASE (MODIFICATION METHYLASE) (METHYLTRANSFERASE)-RELATED"/>
    <property type="match status" value="1"/>
</dbReference>
<comment type="catalytic activity">
    <reaction evidence="7">
        <text>a 2'-deoxyadenosine in DNA + S-adenosyl-L-methionine = an N(6)-methyl-2'-deoxyadenosine in DNA + S-adenosyl-L-homocysteine + H(+)</text>
        <dbReference type="Rhea" id="RHEA:15197"/>
        <dbReference type="Rhea" id="RHEA-COMP:12418"/>
        <dbReference type="Rhea" id="RHEA-COMP:12419"/>
        <dbReference type="ChEBI" id="CHEBI:15378"/>
        <dbReference type="ChEBI" id="CHEBI:57856"/>
        <dbReference type="ChEBI" id="CHEBI:59789"/>
        <dbReference type="ChEBI" id="CHEBI:90615"/>
        <dbReference type="ChEBI" id="CHEBI:90616"/>
        <dbReference type="EC" id="2.1.1.72"/>
    </reaction>
</comment>
<sequence length="1667" mass="187808">MSFPLTGIENANDFYSQHYLDEVLDNDLKNLFARWAEQGSASPPARLRQLAGDYLKLRDQLIKARTLEDRLAGLHEIAQRLFGVLGYTLQPETLALEDGELPVAACYRGSDGHPALVIALAPFAMDDDAEEWSALASRPLQVSYSEPALMDEDSDWETVATKIVFADTHPPRWLLILGHDELLVIERAKWSRKALLRFDLPEIFGLRDDKLFRATAALASRDSILPAEGAAALLDTLDGNSHKHAYGVSTDLKYALREAIELIGNEAIRHKRVIAKEKVFDRNDLDLAAQLSEECLVFMYRLLFLFYLEARPELGYAPIQAAAYLKGYSLEHLRDLEKLSLQTPEAEDGSYIHESIKILFDLIWNGFPEQTDGLGFTGANGNGFRLAPLQGHLFDPARLKILGSVKLRNRVMQQVIRLMSLSKGDSRRRAGRISYAQLGINQLGAVYEALLSFRGFFAEEDLYEVKPAKGTAATISEDEAEADTDDEADDAPVAADEQSLRRGRDDIDPLAPAWFVPASRIKDYTSAEKLFDGEPRIHPRGKFIYRLAGREREKSASYYTPEVLTRCLVKYALKELLTDDTPAEEILKLTVCEPAMGSAAFLNEAIDQLAEAYLQRKQQELGQTIAHDKYTHEKQRVKMYIADTNVFGVDLNPIAAQLAEVSLWLNAIFEGAHVPWFGLQLFNGNSLVGCRRDAFSAAKLTPGRGEAGNAQLDWRAAVPQRIAFPSPKVVPPPPPAGEGWGGGAPFTTNHIWHFLLPDPGMAGCTDKVVKALEPGHFERMKKWRKTFTAPLTKDEVTRARRLSQAVEDLWQQHAQELARVRALTSDELHVWPDAAPNRAPTSTAQKDQVWQREMLSEQVRNASPYRRLKLVMDYWCALWFWPVTEAEQLPSRAEWWDDLEWLLLGNAVQVTSEASDLFQSELDAVTPQARLNLAVERDKFGHVNLDLLLQTNPRLKQAQALSDSLHFFHWELAFADQFVQRGGFDLILGNPPWIKVEWNEQSLLSDFDARFVIRSLSAKQTADARDAVFDALPAARVDYIAECAAQKGTQEFLNAAQNYPLLRGVQTNLFKCFLPLAWRITTTNGVSGFVHPEGPYDDPKGGALREALYPRLRMHFQFQNEMQLFEGTNDHGRMRFGLHLYAQPTATVAFDHMSNLYWPATIDTSYGHDGSGAVGGIKTEDGKWNTTGHRDRIVRVDEAALAVFAELYDEPGTPPRQARLPALHAGTLKSVLDKLAAYPRRLGDLGDDYCPTEMWHEANRQKDGTIIRRAPGDNTFPESAQDWVLSGPHFFLANPYNKSPRRSCTANGHYDVLDLQTLPEDYLPRSNYVPMADRAEYARRVPKVAWVERGEVSAKPVTAHYRLAVRRGAHPADERSIRPIVLLKEQGHIDRVFSVVFRNDHDAVMNAGFWSSLPLDFYHRTTGKKDFRGDIGDKFPIAEKEDPAIVSRVSALVTLTTHYADLWSEVFDPAFTIQSWSQPANPRLPRGFFSKLTPHWQRDCALRSDYARRMALVEIDVLVAQALGLTLDELLLIYRVQFPVMQGYERDTWYDAAGRIAFTNSKGLVGVGLPRKAGRSDADCTLEFPDGKTQRKRLGWEDIQPTQKPDGTLEARIPDGTRIRRPVTDDTLPDGPHERVIEYVAPFALADRESDYRIAWEFFEQQPKEAH</sequence>
<evidence type="ECO:0000256" key="6">
    <source>
        <dbReference type="ARBA" id="ARBA00022747"/>
    </source>
</evidence>
<name>A0A0R0AYX1_9GAMM</name>
<evidence type="ECO:0000256" key="1">
    <source>
        <dbReference type="ARBA" id="ARBA00006594"/>
    </source>
</evidence>
<keyword evidence="10" id="KW-0378">Hydrolase</keyword>
<comment type="similarity">
    <text evidence="1">Belongs to the N(4)/N(6)-methyltransferase family.</text>
</comment>
<dbReference type="GO" id="GO:0003676">
    <property type="term" value="F:nucleic acid binding"/>
    <property type="evidence" value="ECO:0007669"/>
    <property type="project" value="InterPro"/>
</dbReference>
<dbReference type="GO" id="GO:0004519">
    <property type="term" value="F:endonuclease activity"/>
    <property type="evidence" value="ECO:0007669"/>
    <property type="project" value="UniProtKB-KW"/>
</dbReference>
<dbReference type="PANTHER" id="PTHR33841">
    <property type="entry name" value="DNA METHYLTRANSFERASE YEEA-RELATED"/>
    <property type="match status" value="1"/>
</dbReference>
<dbReference type="SUPFAM" id="SSF53335">
    <property type="entry name" value="S-adenosyl-L-methionine-dependent methyltransferases"/>
    <property type="match status" value="1"/>
</dbReference>
<dbReference type="InterPro" id="IPR002052">
    <property type="entry name" value="DNA_methylase_N6_adenine_CS"/>
</dbReference>
<organism evidence="10 11">
    <name type="scientific">Stenotrophomonas panacihumi</name>
    <dbReference type="NCBI Taxonomy" id="676599"/>
    <lineage>
        <taxon>Bacteria</taxon>
        <taxon>Pseudomonadati</taxon>
        <taxon>Pseudomonadota</taxon>
        <taxon>Gammaproteobacteria</taxon>
        <taxon>Lysobacterales</taxon>
        <taxon>Lysobacteraceae</taxon>
        <taxon>Stenotrophomonas</taxon>
    </lineage>
</organism>
<evidence type="ECO:0000256" key="2">
    <source>
        <dbReference type="ARBA" id="ARBA00011900"/>
    </source>
</evidence>
<dbReference type="InterPro" id="IPR029063">
    <property type="entry name" value="SAM-dependent_MTases_sf"/>
</dbReference>
<proteinExistence type="inferred from homology"/>
<feature type="domain" description="Type II methyltransferase M.TaqI-like" evidence="9">
    <location>
        <begin position="930"/>
        <end position="1002"/>
    </location>
</feature>
<dbReference type="InterPro" id="IPR050953">
    <property type="entry name" value="N4_N6_ade-DNA_methylase"/>
</dbReference>
<dbReference type="PROSITE" id="PS00092">
    <property type="entry name" value="N6_MTASE"/>
    <property type="match status" value="1"/>
</dbReference>
<evidence type="ECO:0000256" key="3">
    <source>
        <dbReference type="ARBA" id="ARBA00022603"/>
    </source>
</evidence>
<keyword evidence="10" id="KW-0255">Endonuclease</keyword>
<evidence type="ECO:0000313" key="11">
    <source>
        <dbReference type="Proteomes" id="UP000051802"/>
    </source>
</evidence>
<dbReference type="GO" id="GO:0032259">
    <property type="term" value="P:methylation"/>
    <property type="evidence" value="ECO:0007669"/>
    <property type="project" value="UniProtKB-KW"/>
</dbReference>
<evidence type="ECO:0000256" key="5">
    <source>
        <dbReference type="ARBA" id="ARBA00022691"/>
    </source>
</evidence>
<keyword evidence="10" id="KW-0540">Nuclease</keyword>